<dbReference type="GO" id="GO:0003824">
    <property type="term" value="F:catalytic activity"/>
    <property type="evidence" value="ECO:0007669"/>
    <property type="project" value="InterPro"/>
</dbReference>
<dbReference type="AlphaFoldDB" id="A0A8C1PUK1"/>
<sequence length="979" mass="110493">MRSKYKFNVGSRKNLIVIKPEKRKINEQKQFLKFGLINIRSLTPKAVIVNEMITDNSFDVLCLTETWLKPNDYIGLNESTPSNYCYKHEPRQTGRGGGVATIYSDILSVTQKTGYRFKSFEILMLNVTLSDMQKKSIVSLSLATVYRPPGPYTEFLKEFGDFLSDLLVTADKALIFGDFNIHIDNTNDALGLAFTNLLNCFGVKQNVTGPTHRFNHTLDLIISHGIDITDIDIVPQSDDVTDHFLVSCILRINNNNYIASRYRPGRTIVPATKDRFANNLPDLSQLLCVPINTHELDKMTGNMGTIFSNTLEAVAPIKLKKVREKRTVPWYNSNTHALKKETRSLERKWRKTNLEVFRIAWKNSMSSYRQALKTARAEHIHKLIENNQNNPRFLFSTVARLTNNQTPPDLNIPSQLNSNDFMNFFTDKIDNIRNTITNVDSTASNTLGLSIAPKDKLQCFTTIGQEELNKLITASKPTTCLLDPVPTKLLKELLPVAEKPLLNIINSSLSLGHVPKPFKLAVIKPLIKKPQLDPSELANYRPISNLPFMSKILEKVVSAQLCSYLQKNDLYEEFQSGFRPHHSTETALVKITNDLLLASDQGCISLLVLLDLSAAFDTIDHDILIDRLQNYTGIQGQALRWFRSYLSDRYHFVYLNGESSHLSPVKYGVPQGSVLGPLLFSIYMLPLGNIIRKYGISFHCYADDTQLYISTRPGETSKLSKLTECVKNVKDWMTNNFLLLNSDKTEILLIGPENITQNLVDYNLQLDGCTVTSSTVKNLGVILDSNLSFENHISHVTKTAFFHLRNIAKLRNMLPVPDAEKLVHAFMTSRLDYCNALLGGCPASSINKLQVVQNAAARVLTRSRKYDHITPILQSLHWLPIKFRISYKILLLTYKALNGLAPAYLTSLLPRYNPSRSLRSQNAGLLIVPRIAKSTKGGRAFSHLAPKLWNSLPDNVRGSDTLSLFKSRLKTHLFGQAFK</sequence>
<keyword evidence="3" id="KW-1185">Reference proteome</keyword>
<dbReference type="InterPro" id="IPR036691">
    <property type="entry name" value="Endo/exonu/phosph_ase_sf"/>
</dbReference>
<proteinExistence type="predicted"/>
<name>A0A8C1PUK1_CYPCA</name>
<dbReference type="InterPro" id="IPR000477">
    <property type="entry name" value="RT_dom"/>
</dbReference>
<protein>
    <recommendedName>
        <fullName evidence="1">Reverse transcriptase domain-containing protein</fullName>
    </recommendedName>
</protein>
<dbReference type="Ensembl" id="ENSCCRT00010125216.1">
    <property type="protein sequence ID" value="ENSCCRP00010112554.1"/>
    <property type="gene ID" value="ENSCCRG00010049601.1"/>
</dbReference>
<reference evidence="2" key="1">
    <citation type="submission" date="2025-08" db="UniProtKB">
        <authorList>
            <consortium name="Ensembl"/>
        </authorList>
    </citation>
    <scope>IDENTIFICATION</scope>
</reference>
<dbReference type="PROSITE" id="PS50878">
    <property type="entry name" value="RT_POL"/>
    <property type="match status" value="1"/>
</dbReference>
<dbReference type="CDD" id="cd01650">
    <property type="entry name" value="RT_nLTR_like"/>
    <property type="match status" value="1"/>
</dbReference>
<dbReference type="InterPro" id="IPR043502">
    <property type="entry name" value="DNA/RNA_pol_sf"/>
</dbReference>
<evidence type="ECO:0000313" key="3">
    <source>
        <dbReference type="Proteomes" id="UP000694427"/>
    </source>
</evidence>
<dbReference type="SUPFAM" id="SSF56219">
    <property type="entry name" value="DNase I-like"/>
    <property type="match status" value="1"/>
</dbReference>
<accession>A0A8C1PUK1</accession>
<feature type="domain" description="Reverse transcriptase" evidence="1">
    <location>
        <begin position="507"/>
        <end position="783"/>
    </location>
</feature>
<evidence type="ECO:0000313" key="2">
    <source>
        <dbReference type="Ensembl" id="ENSCCRP00010112554.1"/>
    </source>
</evidence>
<organism evidence="2 3">
    <name type="scientific">Cyprinus carpio</name>
    <name type="common">Common carp</name>
    <dbReference type="NCBI Taxonomy" id="7962"/>
    <lineage>
        <taxon>Eukaryota</taxon>
        <taxon>Metazoa</taxon>
        <taxon>Chordata</taxon>
        <taxon>Craniata</taxon>
        <taxon>Vertebrata</taxon>
        <taxon>Euteleostomi</taxon>
        <taxon>Actinopterygii</taxon>
        <taxon>Neopterygii</taxon>
        <taxon>Teleostei</taxon>
        <taxon>Ostariophysi</taxon>
        <taxon>Cypriniformes</taxon>
        <taxon>Cyprinidae</taxon>
        <taxon>Cyprininae</taxon>
        <taxon>Cyprinus</taxon>
    </lineage>
</organism>
<dbReference type="Pfam" id="PF03372">
    <property type="entry name" value="Exo_endo_phos"/>
    <property type="match status" value="1"/>
</dbReference>
<dbReference type="Pfam" id="PF00078">
    <property type="entry name" value="RVT_1"/>
    <property type="match status" value="1"/>
</dbReference>
<dbReference type="Gene3D" id="3.60.10.10">
    <property type="entry name" value="Endonuclease/exonuclease/phosphatase"/>
    <property type="match status" value="1"/>
</dbReference>
<dbReference type="InterPro" id="IPR005135">
    <property type="entry name" value="Endo/exonuclease/phosphatase"/>
</dbReference>
<reference evidence="2" key="2">
    <citation type="submission" date="2025-09" db="UniProtKB">
        <authorList>
            <consortium name="Ensembl"/>
        </authorList>
    </citation>
    <scope>IDENTIFICATION</scope>
</reference>
<dbReference type="Proteomes" id="UP000694427">
    <property type="component" value="Unplaced"/>
</dbReference>
<evidence type="ECO:0000259" key="1">
    <source>
        <dbReference type="PROSITE" id="PS50878"/>
    </source>
</evidence>
<dbReference type="SUPFAM" id="SSF56672">
    <property type="entry name" value="DNA/RNA polymerases"/>
    <property type="match status" value="1"/>
</dbReference>
<dbReference type="PANTHER" id="PTHR33332">
    <property type="entry name" value="REVERSE TRANSCRIPTASE DOMAIN-CONTAINING PROTEIN"/>
    <property type="match status" value="1"/>
</dbReference>